<dbReference type="SUPFAM" id="SSF48452">
    <property type="entry name" value="TPR-like"/>
    <property type="match status" value="1"/>
</dbReference>
<dbReference type="OrthoDB" id="8038200at2"/>
<organism evidence="3 4">
    <name type="scientific">Sphingomonas spermidinifaciens</name>
    <dbReference type="NCBI Taxonomy" id="1141889"/>
    <lineage>
        <taxon>Bacteria</taxon>
        <taxon>Pseudomonadati</taxon>
        <taxon>Pseudomonadota</taxon>
        <taxon>Alphaproteobacteria</taxon>
        <taxon>Sphingomonadales</taxon>
        <taxon>Sphingomonadaceae</taxon>
        <taxon>Sphingomonas</taxon>
    </lineage>
</organism>
<name>A0A2A4B8Z1_9SPHN</name>
<dbReference type="EMBL" id="NWMW01000001">
    <property type="protein sequence ID" value="PCD04096.1"/>
    <property type="molecule type" value="Genomic_DNA"/>
</dbReference>
<sequence>MSLLLLAGIALTPVPIASAQDIDLAPAIAAREAGDFDRAIELLEAADRARPDDPEILRLLGTSYAFARRYDPAIATLTRARALAPRDQDIALALARAYLWSGRIAPAAGLAATIARDDPGNAELPVLAQAINRARNADPGFSPRPLIALSQSLARVRVGGTRREWADTIVTLAVPLSPRMTLSTDLERENRAGIVDVRGSVRLDRRFANGFAYVSVSTTPDADFRERWGVRAGGEFAVAPILMLTGDLRYTDFGRGKTVSAEPGVRLNSPSDRWSVALRSINLWDERGDHRAGWALRGEVQPRQRLRLIAGGATYPDTEAGITRRLRSGFVGAILSVSDDVVVRATYEHEDRRDSYVRDTGVIGVSVRF</sequence>
<feature type="repeat" description="TPR" evidence="1">
    <location>
        <begin position="54"/>
        <end position="87"/>
    </location>
</feature>
<evidence type="ECO:0000313" key="3">
    <source>
        <dbReference type="EMBL" id="PCD04096.1"/>
    </source>
</evidence>
<keyword evidence="1" id="KW-0802">TPR repeat</keyword>
<dbReference type="Pfam" id="PF14559">
    <property type="entry name" value="TPR_19"/>
    <property type="match status" value="1"/>
</dbReference>
<comment type="caution">
    <text evidence="3">The sequence shown here is derived from an EMBL/GenBank/DDBJ whole genome shotgun (WGS) entry which is preliminary data.</text>
</comment>
<dbReference type="InterPro" id="IPR011990">
    <property type="entry name" value="TPR-like_helical_dom_sf"/>
</dbReference>
<proteinExistence type="predicted"/>
<dbReference type="InterPro" id="IPR030887">
    <property type="entry name" value="Beta-barrel_YaiO"/>
</dbReference>
<evidence type="ECO:0000313" key="4">
    <source>
        <dbReference type="Proteomes" id="UP000218366"/>
    </source>
</evidence>
<feature type="chain" id="PRO_5012494861" evidence="2">
    <location>
        <begin position="20"/>
        <end position="369"/>
    </location>
</feature>
<dbReference type="PROSITE" id="PS50005">
    <property type="entry name" value="TPR"/>
    <property type="match status" value="1"/>
</dbReference>
<keyword evidence="2" id="KW-0732">Signal</keyword>
<keyword evidence="4" id="KW-1185">Reference proteome</keyword>
<dbReference type="AlphaFoldDB" id="A0A2A4B8Z1"/>
<dbReference type="InterPro" id="IPR019734">
    <property type="entry name" value="TPR_rpt"/>
</dbReference>
<gene>
    <name evidence="3" type="ORF">COC42_07275</name>
</gene>
<dbReference type="Proteomes" id="UP000218366">
    <property type="component" value="Unassembled WGS sequence"/>
</dbReference>
<protein>
    <submittedName>
        <fullName evidence="3">Uncharacterized protein</fullName>
    </submittedName>
</protein>
<evidence type="ECO:0000256" key="2">
    <source>
        <dbReference type="SAM" id="SignalP"/>
    </source>
</evidence>
<accession>A0A2A4B8Z1</accession>
<evidence type="ECO:0000256" key="1">
    <source>
        <dbReference type="PROSITE-ProRule" id="PRU00339"/>
    </source>
</evidence>
<dbReference type="RefSeq" id="WP_096342491.1">
    <property type="nucleotide sequence ID" value="NZ_NWMW01000001.1"/>
</dbReference>
<reference evidence="3 4" key="1">
    <citation type="submission" date="2017-09" db="EMBL/GenBank/DDBJ databases">
        <title>Sphingomonas spermidinifaciens 9NM-10, whole genome shotgun sequence.</title>
        <authorList>
            <person name="Feng G."/>
            <person name="Zhu H."/>
        </authorList>
    </citation>
    <scope>NUCLEOTIDE SEQUENCE [LARGE SCALE GENOMIC DNA]</scope>
    <source>
        <strain evidence="3 4">9NM-10</strain>
    </source>
</reference>
<dbReference type="NCBIfam" id="TIGR04390">
    <property type="entry name" value="OMP_YaiO_dom"/>
    <property type="match status" value="1"/>
</dbReference>
<feature type="signal peptide" evidence="2">
    <location>
        <begin position="1"/>
        <end position="19"/>
    </location>
</feature>
<dbReference type="Gene3D" id="1.25.40.10">
    <property type="entry name" value="Tetratricopeptide repeat domain"/>
    <property type="match status" value="1"/>
</dbReference>